<proteinExistence type="predicted"/>
<keyword evidence="9" id="KW-0833">Ubl conjugation pathway</keyword>
<dbReference type="AlphaFoldDB" id="A0A1Y2HQI9"/>
<evidence type="ECO:0000259" key="15">
    <source>
        <dbReference type="PROSITE" id="PS50089"/>
    </source>
</evidence>
<comment type="catalytic activity">
    <reaction evidence="1">
        <text>S-ubiquitinyl-[E2 ubiquitin-conjugating enzyme]-L-cysteine + [acceptor protein]-L-lysine = [E2 ubiquitin-conjugating enzyme]-L-cysteine + N(6)-ubiquitinyl-[acceptor protein]-L-lysine.</text>
        <dbReference type="EC" id="2.3.2.27"/>
    </reaction>
</comment>
<feature type="domain" description="RING-type" evidence="15">
    <location>
        <begin position="6"/>
        <end position="52"/>
    </location>
</feature>
<keyword evidence="6 14" id="KW-0812">Transmembrane</keyword>
<feature type="transmembrane region" description="Helical" evidence="14">
    <location>
        <begin position="90"/>
        <end position="112"/>
    </location>
</feature>
<dbReference type="EC" id="2.3.2.27" evidence="4"/>
<dbReference type="PANTHER" id="PTHR13145:SF0">
    <property type="entry name" value="E3 UBIQUITIN-PROTEIN LIGASE MARCHF6"/>
    <property type="match status" value="1"/>
</dbReference>
<evidence type="ECO:0000256" key="5">
    <source>
        <dbReference type="ARBA" id="ARBA00022679"/>
    </source>
</evidence>
<evidence type="ECO:0000256" key="6">
    <source>
        <dbReference type="ARBA" id="ARBA00022692"/>
    </source>
</evidence>
<dbReference type="PANTHER" id="PTHR13145">
    <property type="entry name" value="SSM4 PROTEIN"/>
    <property type="match status" value="1"/>
</dbReference>
<keyword evidence="11 14" id="KW-1133">Transmembrane helix</keyword>
<dbReference type="SMART" id="SM00744">
    <property type="entry name" value="RINGv"/>
    <property type="match status" value="1"/>
</dbReference>
<dbReference type="GO" id="GO:0005789">
    <property type="term" value="C:endoplasmic reticulum membrane"/>
    <property type="evidence" value="ECO:0007669"/>
    <property type="project" value="TreeGrafter"/>
</dbReference>
<evidence type="ECO:0000256" key="12">
    <source>
        <dbReference type="ARBA" id="ARBA00023136"/>
    </source>
</evidence>
<keyword evidence="8 13" id="KW-0863">Zinc-finger</keyword>
<reference evidence="17 18" key="1">
    <citation type="submission" date="2016-07" db="EMBL/GenBank/DDBJ databases">
        <title>Pervasive Adenine N6-methylation of Active Genes in Fungi.</title>
        <authorList>
            <consortium name="DOE Joint Genome Institute"/>
            <person name="Mondo S.J."/>
            <person name="Dannebaum R.O."/>
            <person name="Kuo R.C."/>
            <person name="Labutti K."/>
            <person name="Haridas S."/>
            <person name="Kuo A."/>
            <person name="Salamov A."/>
            <person name="Ahrendt S.R."/>
            <person name="Lipzen A."/>
            <person name="Sullivan W."/>
            <person name="Andreopoulos W.B."/>
            <person name="Clum A."/>
            <person name="Lindquist E."/>
            <person name="Daum C."/>
            <person name="Ramamoorthy G.K."/>
            <person name="Gryganskyi A."/>
            <person name="Culley D."/>
            <person name="Magnuson J.K."/>
            <person name="James T.Y."/>
            <person name="O'Malley M.A."/>
            <person name="Stajich J.E."/>
            <person name="Spatafora J.W."/>
            <person name="Visel A."/>
            <person name="Grigoriev I.V."/>
        </authorList>
    </citation>
    <scope>NUCLEOTIDE SEQUENCE [LARGE SCALE GENOMIC DNA]</scope>
    <source>
        <strain evidence="17 18">PL171</strain>
    </source>
</reference>
<dbReference type="InterPro" id="IPR011016">
    <property type="entry name" value="Znf_RING-CH"/>
</dbReference>
<feature type="domain" description="RING-CH-type" evidence="16">
    <location>
        <begin position="1"/>
        <end position="59"/>
    </location>
</feature>
<keyword evidence="7" id="KW-0479">Metal-binding</keyword>
<name>A0A1Y2HQI9_9FUNG</name>
<evidence type="ECO:0000256" key="10">
    <source>
        <dbReference type="ARBA" id="ARBA00022833"/>
    </source>
</evidence>
<evidence type="ECO:0000259" key="16">
    <source>
        <dbReference type="PROSITE" id="PS51292"/>
    </source>
</evidence>
<dbReference type="CDD" id="cd16702">
    <property type="entry name" value="RING_CH-C4HC3_MARCH6"/>
    <property type="match status" value="1"/>
</dbReference>
<keyword evidence="5" id="KW-0808">Transferase</keyword>
<feature type="non-terminal residue" evidence="17">
    <location>
        <position position="1"/>
    </location>
</feature>
<evidence type="ECO:0000313" key="18">
    <source>
        <dbReference type="Proteomes" id="UP000193411"/>
    </source>
</evidence>
<sequence length="116" mass="12954">ADPIVCRICRDESTPEEPLYTPCKCTGSIRHVHQACLSEWLSHSGKEKCEVCGARFQFKVVYAEDMPTFLPITVVVRNAIRGTAETVANAIRVLVVSEVWIVGLPLVFGMMWGKLF</sequence>
<dbReference type="GO" id="GO:0036503">
    <property type="term" value="P:ERAD pathway"/>
    <property type="evidence" value="ECO:0007669"/>
    <property type="project" value="TreeGrafter"/>
</dbReference>
<evidence type="ECO:0000256" key="8">
    <source>
        <dbReference type="ARBA" id="ARBA00022771"/>
    </source>
</evidence>
<dbReference type="InterPro" id="IPR013083">
    <property type="entry name" value="Znf_RING/FYVE/PHD"/>
</dbReference>
<dbReference type="GO" id="GO:0008270">
    <property type="term" value="F:zinc ion binding"/>
    <property type="evidence" value="ECO:0007669"/>
    <property type="project" value="UniProtKB-KW"/>
</dbReference>
<protein>
    <recommendedName>
        <fullName evidence="4">RING-type E3 ubiquitin transferase</fullName>
        <ecNumber evidence="4">2.3.2.27</ecNumber>
    </recommendedName>
</protein>
<evidence type="ECO:0000256" key="7">
    <source>
        <dbReference type="ARBA" id="ARBA00022723"/>
    </source>
</evidence>
<evidence type="ECO:0000256" key="4">
    <source>
        <dbReference type="ARBA" id="ARBA00012483"/>
    </source>
</evidence>
<accession>A0A1Y2HQI9</accession>
<evidence type="ECO:0000256" key="14">
    <source>
        <dbReference type="SAM" id="Phobius"/>
    </source>
</evidence>
<dbReference type="Proteomes" id="UP000193411">
    <property type="component" value="Unassembled WGS sequence"/>
</dbReference>
<dbReference type="GO" id="GO:0061630">
    <property type="term" value="F:ubiquitin protein ligase activity"/>
    <property type="evidence" value="ECO:0007669"/>
    <property type="project" value="UniProtKB-EC"/>
</dbReference>
<comment type="pathway">
    <text evidence="3">Protein modification; protein ubiquitination.</text>
</comment>
<dbReference type="FunFam" id="3.30.40.10:FF:000287">
    <property type="entry name" value="RING finger membrane protein"/>
    <property type="match status" value="1"/>
</dbReference>
<dbReference type="STRING" id="765915.A0A1Y2HQI9"/>
<dbReference type="PROSITE" id="PS51292">
    <property type="entry name" value="ZF_RING_CH"/>
    <property type="match status" value="1"/>
</dbReference>
<keyword evidence="12 14" id="KW-0472">Membrane</keyword>
<dbReference type="PROSITE" id="PS50089">
    <property type="entry name" value="ZF_RING_2"/>
    <property type="match status" value="1"/>
</dbReference>
<evidence type="ECO:0000256" key="2">
    <source>
        <dbReference type="ARBA" id="ARBA00004141"/>
    </source>
</evidence>
<feature type="non-terminal residue" evidence="17">
    <location>
        <position position="116"/>
    </location>
</feature>
<dbReference type="OrthoDB" id="264354at2759"/>
<organism evidence="17 18">
    <name type="scientific">Catenaria anguillulae PL171</name>
    <dbReference type="NCBI Taxonomy" id="765915"/>
    <lineage>
        <taxon>Eukaryota</taxon>
        <taxon>Fungi</taxon>
        <taxon>Fungi incertae sedis</taxon>
        <taxon>Blastocladiomycota</taxon>
        <taxon>Blastocladiomycetes</taxon>
        <taxon>Blastocladiales</taxon>
        <taxon>Catenariaceae</taxon>
        <taxon>Catenaria</taxon>
    </lineage>
</organism>
<evidence type="ECO:0000256" key="11">
    <source>
        <dbReference type="ARBA" id="ARBA00022989"/>
    </source>
</evidence>
<evidence type="ECO:0000256" key="3">
    <source>
        <dbReference type="ARBA" id="ARBA00004906"/>
    </source>
</evidence>
<comment type="subcellular location">
    <subcellularLocation>
        <location evidence="2">Membrane</location>
        <topology evidence="2">Multi-pass membrane protein</topology>
    </subcellularLocation>
</comment>
<keyword evidence="10" id="KW-0862">Zinc</keyword>
<dbReference type="Pfam" id="PF12906">
    <property type="entry name" value="RINGv"/>
    <property type="match status" value="1"/>
</dbReference>
<dbReference type="Gene3D" id="3.30.40.10">
    <property type="entry name" value="Zinc/RING finger domain, C3HC4 (zinc finger)"/>
    <property type="match status" value="1"/>
</dbReference>
<gene>
    <name evidence="17" type="ORF">BCR44DRAFT_113333</name>
</gene>
<comment type="caution">
    <text evidence="17">The sequence shown here is derived from an EMBL/GenBank/DDBJ whole genome shotgun (WGS) entry which is preliminary data.</text>
</comment>
<keyword evidence="18" id="KW-1185">Reference proteome</keyword>
<dbReference type="InterPro" id="IPR001841">
    <property type="entry name" value="Znf_RING"/>
</dbReference>
<evidence type="ECO:0000256" key="1">
    <source>
        <dbReference type="ARBA" id="ARBA00000900"/>
    </source>
</evidence>
<dbReference type="EMBL" id="MCFL01000019">
    <property type="protein sequence ID" value="ORZ36061.1"/>
    <property type="molecule type" value="Genomic_DNA"/>
</dbReference>
<evidence type="ECO:0000256" key="9">
    <source>
        <dbReference type="ARBA" id="ARBA00022786"/>
    </source>
</evidence>
<evidence type="ECO:0000256" key="13">
    <source>
        <dbReference type="PROSITE-ProRule" id="PRU00175"/>
    </source>
</evidence>
<dbReference type="SUPFAM" id="SSF57850">
    <property type="entry name" value="RING/U-box"/>
    <property type="match status" value="1"/>
</dbReference>
<evidence type="ECO:0000313" key="17">
    <source>
        <dbReference type="EMBL" id="ORZ36061.1"/>
    </source>
</evidence>